<dbReference type="EMBL" id="BABT02000165">
    <property type="protein sequence ID" value="GAA98808.1"/>
    <property type="molecule type" value="Genomic_DNA"/>
</dbReference>
<dbReference type="OMA" id="WHEYNVF"/>
<dbReference type="PANTHER" id="PTHR11567:SF142">
    <property type="entry name" value="PHOSPHOGLYCERATE MUTASE-LIKE PROTEIN"/>
    <property type="match status" value="1"/>
</dbReference>
<accession>G7E7J8</accession>
<comment type="caution">
    <text evidence="3">The sequence shown here is derived from an EMBL/GenBank/DDBJ whole genome shotgun (WGS) entry which is preliminary data.</text>
</comment>
<dbReference type="InterPro" id="IPR029033">
    <property type="entry name" value="His_PPase_superfam"/>
</dbReference>
<proteinExistence type="inferred from homology"/>
<dbReference type="InterPro" id="IPR000560">
    <property type="entry name" value="His_Pase_clade-2"/>
</dbReference>
<protein>
    <recommendedName>
        <fullName evidence="5">Acid phosphatase</fullName>
    </recommendedName>
</protein>
<dbReference type="PANTHER" id="PTHR11567">
    <property type="entry name" value="ACID PHOSPHATASE-RELATED"/>
    <property type="match status" value="1"/>
</dbReference>
<keyword evidence="2" id="KW-1133">Transmembrane helix</keyword>
<dbReference type="InParanoid" id="G7E7J8"/>
<reference evidence="3 4" key="2">
    <citation type="journal article" date="2012" name="Open Biol.">
        <title>Characteristics of nucleosomes and linker DNA regions on the genome of the basidiomycete Mixia osmundae revealed by mono- and dinucleosome mapping.</title>
        <authorList>
            <person name="Nishida H."/>
            <person name="Kondo S."/>
            <person name="Matsumoto T."/>
            <person name="Suzuki Y."/>
            <person name="Yoshikawa H."/>
            <person name="Taylor T.D."/>
            <person name="Sugiyama J."/>
        </authorList>
    </citation>
    <scope>NUCLEOTIDE SEQUENCE [LARGE SCALE GENOMIC DNA]</scope>
    <source>
        <strain evidence="4">CBS 9802 / IAM 14324 / JCM 22182 / KY 12970</strain>
    </source>
</reference>
<evidence type="ECO:0000313" key="4">
    <source>
        <dbReference type="Proteomes" id="UP000009131"/>
    </source>
</evidence>
<keyword evidence="4" id="KW-1185">Reference proteome</keyword>
<keyword evidence="2" id="KW-0812">Transmembrane</keyword>
<evidence type="ECO:0008006" key="5">
    <source>
        <dbReference type="Google" id="ProtNLM"/>
    </source>
</evidence>
<evidence type="ECO:0000313" key="3">
    <source>
        <dbReference type="EMBL" id="GAA98808.1"/>
    </source>
</evidence>
<sequence>MANTNPVLGVLVMARHGDRQGFYQSPITYTASNTEITPLGEVEAYNLGVALREQYLTEGAADAIQGLPSYTLVPNAAIDFKADAGGEGSVIYDSAVAVTQGLWPATALSNTTLANGTLVVSPLGGYQYVGIGTVEPSDYTLEGFTSCNTFSNFTSETYNSSAFEQVASDNAVTLNNLATLAQRNVTLPTMYNVFDYVNVQSIHNASFLERLNTEGSYLLPQARYLANYHENTLFGSPNLTSIANIAGRTVLPDILGAVQGYTNATEPVRFSFLAVSYKPFISLFSMLGVTEQFPDVYGIVNYAAAMTLEVRQSATNTSGYVVRFSFNNQTGSGFTSYPMFGGSDIDYPVDQFVSNLDSSSIKTLSEWCTVCSQTTLRGCDVITAANSSDGMDRQGSVTTTYGDHATSPLASGFIGAAVMLALVAIILAALAAAGIVSLGRRSRARKYDHYESDHVGLKPTGSPGSN</sequence>
<name>G7E7J8_MIXOS</name>
<keyword evidence="2" id="KW-0472">Membrane</keyword>
<dbReference type="STRING" id="764103.G7E7J8"/>
<dbReference type="OrthoDB" id="258392at2759"/>
<dbReference type="eggNOG" id="ENOG502R95P">
    <property type="taxonomic scope" value="Eukaryota"/>
</dbReference>
<reference evidence="3 4" key="1">
    <citation type="journal article" date="2011" name="J. Gen. Appl. Microbiol.">
        <title>Draft genome sequencing of the enigmatic basidiomycete Mixia osmundae.</title>
        <authorList>
            <person name="Nishida H."/>
            <person name="Nagatsuka Y."/>
            <person name="Sugiyama J."/>
        </authorList>
    </citation>
    <scope>NUCLEOTIDE SEQUENCE [LARGE SCALE GENOMIC DNA]</scope>
    <source>
        <strain evidence="4">CBS 9802 / IAM 14324 / JCM 22182 / KY 12970</strain>
    </source>
</reference>
<dbReference type="InterPro" id="IPR050645">
    <property type="entry name" value="Histidine_acid_phosphatase"/>
</dbReference>
<dbReference type="Proteomes" id="UP000009131">
    <property type="component" value="Unassembled WGS sequence"/>
</dbReference>
<dbReference type="Pfam" id="PF00328">
    <property type="entry name" value="His_Phos_2"/>
    <property type="match status" value="1"/>
</dbReference>
<dbReference type="GO" id="GO:0016791">
    <property type="term" value="F:phosphatase activity"/>
    <property type="evidence" value="ECO:0007669"/>
    <property type="project" value="TreeGrafter"/>
</dbReference>
<organism evidence="3 4">
    <name type="scientific">Mixia osmundae (strain CBS 9802 / IAM 14324 / JCM 22182 / KY 12970)</name>
    <dbReference type="NCBI Taxonomy" id="764103"/>
    <lineage>
        <taxon>Eukaryota</taxon>
        <taxon>Fungi</taxon>
        <taxon>Dikarya</taxon>
        <taxon>Basidiomycota</taxon>
        <taxon>Pucciniomycotina</taxon>
        <taxon>Mixiomycetes</taxon>
        <taxon>Mixiales</taxon>
        <taxon>Mixiaceae</taxon>
        <taxon>Mixia</taxon>
    </lineage>
</organism>
<dbReference type="Gene3D" id="3.40.50.1240">
    <property type="entry name" value="Phosphoglycerate mutase-like"/>
    <property type="match status" value="1"/>
</dbReference>
<comment type="similarity">
    <text evidence="1">Belongs to the histidine acid phosphatase family.</text>
</comment>
<dbReference type="HOGENOM" id="CLU_023111_2_1_1"/>
<gene>
    <name evidence="3" type="primary">Mo05496</name>
    <name evidence="3" type="ORF">E5Q_05496</name>
</gene>
<feature type="transmembrane region" description="Helical" evidence="2">
    <location>
        <begin position="413"/>
        <end position="436"/>
    </location>
</feature>
<evidence type="ECO:0000256" key="1">
    <source>
        <dbReference type="ARBA" id="ARBA00005375"/>
    </source>
</evidence>
<dbReference type="RefSeq" id="XP_014566983.1">
    <property type="nucleotide sequence ID" value="XM_014711497.1"/>
</dbReference>
<dbReference type="AlphaFoldDB" id="G7E7J8"/>
<evidence type="ECO:0000256" key="2">
    <source>
        <dbReference type="SAM" id="Phobius"/>
    </source>
</evidence>
<dbReference type="SUPFAM" id="SSF53254">
    <property type="entry name" value="Phosphoglycerate mutase-like"/>
    <property type="match status" value="1"/>
</dbReference>